<dbReference type="InterPro" id="IPR038495">
    <property type="entry name" value="ATPase_E_C"/>
</dbReference>
<evidence type="ECO:0000313" key="8">
    <source>
        <dbReference type="Proteomes" id="UP000186817"/>
    </source>
</evidence>
<dbReference type="InterPro" id="IPR002842">
    <property type="entry name" value="ATPase_V1_Esu"/>
</dbReference>
<dbReference type="Gene3D" id="6.10.250.1620">
    <property type="match status" value="1"/>
</dbReference>
<evidence type="ECO:0000256" key="5">
    <source>
        <dbReference type="SAM" id="MobiDB-lite"/>
    </source>
</evidence>
<evidence type="ECO:0000256" key="3">
    <source>
        <dbReference type="ARBA" id="ARBA00023065"/>
    </source>
</evidence>
<evidence type="ECO:0000256" key="1">
    <source>
        <dbReference type="ARBA" id="ARBA00005901"/>
    </source>
</evidence>
<evidence type="ECO:0000259" key="6">
    <source>
        <dbReference type="PROSITE" id="PS50102"/>
    </source>
</evidence>
<dbReference type="SUPFAM" id="SSF52540">
    <property type="entry name" value="P-loop containing nucleoside triphosphate hydrolases"/>
    <property type="match status" value="1"/>
</dbReference>
<dbReference type="Pfam" id="PF00076">
    <property type="entry name" value="RRM_1"/>
    <property type="match status" value="1"/>
</dbReference>
<proteinExistence type="inferred from homology"/>
<dbReference type="Gene3D" id="3.40.50.300">
    <property type="entry name" value="P-loop containing nucleotide triphosphate hydrolases"/>
    <property type="match status" value="1"/>
</dbReference>
<accession>A0A1Q9CQY7</accession>
<reference evidence="7 8" key="1">
    <citation type="submission" date="2016-02" db="EMBL/GenBank/DDBJ databases">
        <title>Genome analysis of coral dinoflagellate symbionts highlights evolutionary adaptations to a symbiotic lifestyle.</title>
        <authorList>
            <person name="Aranda M."/>
            <person name="Li Y."/>
            <person name="Liew Y.J."/>
            <person name="Baumgarten S."/>
            <person name="Simakov O."/>
            <person name="Wilson M."/>
            <person name="Piel J."/>
            <person name="Ashoor H."/>
            <person name="Bougouffa S."/>
            <person name="Bajic V.B."/>
            <person name="Ryu T."/>
            <person name="Ravasi T."/>
            <person name="Bayer T."/>
            <person name="Micklem G."/>
            <person name="Kim H."/>
            <person name="Bhak J."/>
            <person name="Lajeunesse T.C."/>
            <person name="Voolstra C.R."/>
        </authorList>
    </citation>
    <scope>NUCLEOTIDE SEQUENCE [LARGE SCALE GENOMIC DNA]</scope>
    <source>
        <strain evidence="7 8">CCMP2467</strain>
    </source>
</reference>
<dbReference type="PROSITE" id="PS50102">
    <property type="entry name" value="RRM"/>
    <property type="match status" value="1"/>
</dbReference>
<keyword evidence="3" id="KW-0406">Ion transport</keyword>
<feature type="compositionally biased region" description="Basic and acidic residues" evidence="5">
    <location>
        <begin position="317"/>
        <end position="345"/>
    </location>
</feature>
<gene>
    <name evidence="7" type="primary">vatE</name>
    <name evidence="7" type="ORF">AK812_SmicGene33661</name>
</gene>
<dbReference type="OrthoDB" id="10263003at2759"/>
<dbReference type="Gene3D" id="3.30.70.330">
    <property type="match status" value="1"/>
</dbReference>
<evidence type="ECO:0000256" key="2">
    <source>
        <dbReference type="ARBA" id="ARBA00022448"/>
    </source>
</evidence>
<dbReference type="EMBL" id="LSRX01000981">
    <property type="protein sequence ID" value="OLP85339.1"/>
    <property type="molecule type" value="Genomic_DNA"/>
</dbReference>
<dbReference type="SUPFAM" id="SSF160527">
    <property type="entry name" value="V-type ATPase subunit E-like"/>
    <property type="match status" value="1"/>
</dbReference>
<keyword evidence="2" id="KW-0813">Transport</keyword>
<dbReference type="GO" id="GO:0005524">
    <property type="term" value="F:ATP binding"/>
    <property type="evidence" value="ECO:0007669"/>
    <property type="project" value="InterPro"/>
</dbReference>
<keyword evidence="8" id="KW-1185">Reference proteome</keyword>
<dbReference type="PANTHER" id="PTHR45715">
    <property type="entry name" value="ATPASE H+-TRANSPORTING V1 SUBUNIT E1A-RELATED"/>
    <property type="match status" value="1"/>
</dbReference>
<dbReference type="Pfam" id="PF01991">
    <property type="entry name" value="vATP-synt_E"/>
    <property type="match status" value="1"/>
</dbReference>
<evidence type="ECO:0000313" key="7">
    <source>
        <dbReference type="EMBL" id="OLP85339.1"/>
    </source>
</evidence>
<keyword evidence="4" id="KW-0694">RNA-binding</keyword>
<dbReference type="GO" id="GO:0033178">
    <property type="term" value="C:proton-transporting two-sector ATPase complex, catalytic domain"/>
    <property type="evidence" value="ECO:0007669"/>
    <property type="project" value="InterPro"/>
</dbReference>
<name>A0A1Q9CQY7_SYMMI</name>
<organism evidence="7 8">
    <name type="scientific">Symbiodinium microadriaticum</name>
    <name type="common">Dinoflagellate</name>
    <name type="synonym">Zooxanthella microadriatica</name>
    <dbReference type="NCBI Taxonomy" id="2951"/>
    <lineage>
        <taxon>Eukaryota</taxon>
        <taxon>Sar</taxon>
        <taxon>Alveolata</taxon>
        <taxon>Dinophyceae</taxon>
        <taxon>Suessiales</taxon>
        <taxon>Symbiodiniaceae</taxon>
        <taxon>Symbiodinium</taxon>
    </lineage>
</organism>
<dbReference type="CDD" id="cd00590">
    <property type="entry name" value="RRM_SF"/>
    <property type="match status" value="1"/>
</dbReference>
<protein>
    <submittedName>
        <fullName evidence="7">V-type proton ATPase subunit E</fullName>
    </submittedName>
</protein>
<comment type="similarity">
    <text evidence="1">Belongs to the V-ATPase E subunit family.</text>
</comment>
<comment type="caution">
    <text evidence="7">The sequence shown here is derived from an EMBL/GenBank/DDBJ whole genome shotgun (WGS) entry which is preliminary data.</text>
</comment>
<feature type="domain" description="RRM" evidence="6">
    <location>
        <begin position="225"/>
        <end position="298"/>
    </location>
</feature>
<dbReference type="InterPro" id="IPR035979">
    <property type="entry name" value="RBD_domain_sf"/>
</dbReference>
<evidence type="ECO:0000256" key="4">
    <source>
        <dbReference type="PROSITE-ProRule" id="PRU00176"/>
    </source>
</evidence>
<dbReference type="Pfam" id="PF00270">
    <property type="entry name" value="DEAD"/>
    <property type="match status" value="1"/>
</dbReference>
<dbReference type="Proteomes" id="UP000186817">
    <property type="component" value="Unassembled WGS sequence"/>
</dbReference>
<dbReference type="GO" id="GO:0046961">
    <property type="term" value="F:proton-transporting ATPase activity, rotational mechanism"/>
    <property type="evidence" value="ECO:0007669"/>
    <property type="project" value="InterPro"/>
</dbReference>
<dbReference type="InterPro" id="IPR012677">
    <property type="entry name" value="Nucleotide-bd_a/b_plait_sf"/>
</dbReference>
<dbReference type="SMART" id="SM00360">
    <property type="entry name" value="RRM"/>
    <property type="match status" value="1"/>
</dbReference>
<feature type="compositionally biased region" description="Basic and acidic residues" evidence="5">
    <location>
        <begin position="355"/>
        <end position="367"/>
    </location>
</feature>
<dbReference type="InterPro" id="IPR027417">
    <property type="entry name" value="P-loop_NTPase"/>
</dbReference>
<feature type="region of interest" description="Disordered" evidence="5">
    <location>
        <begin position="297"/>
        <end position="367"/>
    </location>
</feature>
<dbReference type="InterPro" id="IPR011545">
    <property type="entry name" value="DEAD/DEAH_box_helicase_dom"/>
</dbReference>
<sequence length="590" mass="63924">MTACGAVGRRRSLGIESIEDPAGEDTTVPPLQSFRDLKDTLPEWLLQALQNQPPSPLQAQLLPIVLAGSNAVAVASDIPAGQEALSYLVMAALQAGDQHKLSEEEPGPVALVLTATQDSAASVATCAMGLLRSSGRGGKTLRAVNLSGGGSRADKLREMTSCGSHIVIGTPKRIHDLASKYQVCLLRVTLLVLDGVDRMRSLDHLPEVSVLMEVARRAQASANGKRLFVSGIAGGVMKTDLQREFGEFGHVTDIELPLTAKGVAFVEFDSALDAADAQRGVTGRKLKGMVLKVKMAEIQKGGNTGSGRDGKPSAQKMQEDEPPRRARSPERSDTRKRQEGSERMSRRSRSRGHRRAPEAMDAKEAQKQIEQMKDFILAEAKDKAGDITKKGEEEFSIEVYRLITEQKEKVRQTYEKKSKQIETQYAIAKSMAINKQRLEKIKARQEVMHKVSADAQEAIAKELQKADVGKKFVTQLLLQGMLMLLESEVVVKCRQADQAVVQQCLKEASDQYASIIKQETGATKACKLTIDTSFLPPAPVPGKDGPSCLGGVVLSCQGGKISVDNTIDTRLGLVMEQAKPAIRGLLFPAK</sequence>
<dbReference type="InterPro" id="IPR000504">
    <property type="entry name" value="RRM_dom"/>
</dbReference>
<dbReference type="AlphaFoldDB" id="A0A1Q9CQY7"/>
<dbReference type="SUPFAM" id="SSF54928">
    <property type="entry name" value="RNA-binding domain, RBD"/>
    <property type="match status" value="1"/>
</dbReference>
<dbReference type="GO" id="GO:0003723">
    <property type="term" value="F:RNA binding"/>
    <property type="evidence" value="ECO:0007669"/>
    <property type="project" value="UniProtKB-UniRule"/>
</dbReference>
<dbReference type="Gene3D" id="3.30.2320.30">
    <property type="entry name" value="ATP synthase, E subunit, C-terminal"/>
    <property type="match status" value="1"/>
</dbReference>